<protein>
    <recommendedName>
        <fullName evidence="3">Nucleotidyltransferase domain-containing protein</fullName>
    </recommendedName>
</protein>
<accession>A0A1G7PYN0</accession>
<dbReference type="OrthoDB" id="2379551at2"/>
<organism evidence="1 2">
    <name type="scientific">Fontibacillus panacisegetis</name>
    <dbReference type="NCBI Taxonomy" id="670482"/>
    <lineage>
        <taxon>Bacteria</taxon>
        <taxon>Bacillati</taxon>
        <taxon>Bacillota</taxon>
        <taxon>Bacilli</taxon>
        <taxon>Bacillales</taxon>
        <taxon>Paenibacillaceae</taxon>
        <taxon>Fontibacillus</taxon>
    </lineage>
</organism>
<evidence type="ECO:0000313" key="1">
    <source>
        <dbReference type="EMBL" id="SDF91375.1"/>
    </source>
</evidence>
<gene>
    <name evidence="1" type="ORF">SAMN04488542_12046</name>
</gene>
<dbReference type="AlphaFoldDB" id="A0A1G7PYN0"/>
<keyword evidence="2" id="KW-1185">Reference proteome</keyword>
<dbReference type="STRING" id="670482.SAMN04488542_12046"/>
<dbReference type="EMBL" id="FNBG01000020">
    <property type="protein sequence ID" value="SDF91375.1"/>
    <property type="molecule type" value="Genomic_DNA"/>
</dbReference>
<dbReference type="RefSeq" id="WP_091232872.1">
    <property type="nucleotide sequence ID" value="NZ_FNBG01000020.1"/>
</dbReference>
<evidence type="ECO:0008006" key="3">
    <source>
        <dbReference type="Google" id="ProtNLM"/>
    </source>
</evidence>
<sequence length="365" mass="42262">MKNYFENSLFISQRIAKQVNLRLEHNFLAIKEEVSSWGNSFNLYLTGSLSRKEPSIRVINDEAVLNSDIDLVAVVSSSCDAEEVNYIHKKLVKLLGESAVITTRADKLPLLQSCFARDLELSLSNPLYECFLIKEAPLQTVQFEHYYETTIHQISCYLFHPSFNMGEKGVYIRSEHTYHTIKLVLESLKLNLFPYKKTVILYKDLLDKTFSDSVQEILPLDTIKQFILKREIFNPKDLQEINIGNLIERAICPYFGIPFSESCRLVELLEYQSTLGHGLIVTFQFIMLALIISINKPHHEQCLYWRIILQLIANQTESNFSSFREIILLKEDAFSHNKSCLKLLSSYRQDYYNALYSKNIGGEIN</sequence>
<reference evidence="1 2" key="1">
    <citation type="submission" date="2016-10" db="EMBL/GenBank/DDBJ databases">
        <authorList>
            <person name="de Groot N.N."/>
        </authorList>
    </citation>
    <scope>NUCLEOTIDE SEQUENCE [LARGE SCALE GENOMIC DNA]</scope>
    <source>
        <strain evidence="1 2">DSM 28129</strain>
    </source>
</reference>
<dbReference type="Proteomes" id="UP000198972">
    <property type="component" value="Unassembled WGS sequence"/>
</dbReference>
<evidence type="ECO:0000313" key="2">
    <source>
        <dbReference type="Proteomes" id="UP000198972"/>
    </source>
</evidence>
<name>A0A1G7PYN0_9BACL</name>
<proteinExistence type="predicted"/>